<dbReference type="Gramene" id="AET7Gv20017000.5">
    <property type="protein sequence ID" value="AET7Gv20017000.5"/>
    <property type="gene ID" value="AET7Gv20017000"/>
</dbReference>
<protein>
    <submittedName>
        <fullName evidence="1">Uncharacterized protein</fullName>
    </submittedName>
</protein>
<dbReference type="EnsemblPlants" id="AET7Gv20017000.5">
    <property type="protein sequence ID" value="AET7Gv20017000.5"/>
    <property type="gene ID" value="AET7Gv20017000"/>
</dbReference>
<reference evidence="1" key="4">
    <citation type="submission" date="2019-03" db="UniProtKB">
        <authorList>
            <consortium name="EnsemblPlants"/>
        </authorList>
    </citation>
    <scope>IDENTIFICATION</scope>
</reference>
<dbReference type="Proteomes" id="UP000015105">
    <property type="component" value="Chromosome 7D"/>
</dbReference>
<evidence type="ECO:0000313" key="1">
    <source>
        <dbReference type="EnsemblPlants" id="AET7Gv20017000.5"/>
    </source>
</evidence>
<name>A0A453QAD7_AEGTS</name>
<accession>A0A453QAD7</accession>
<proteinExistence type="predicted"/>
<sequence>QAGSSVNKSPQKKKGDWEASVFLLYLLSFKQRKKTQKTSTYFTIFARNGKAA</sequence>
<reference evidence="2" key="2">
    <citation type="journal article" date="2017" name="Nat. Plants">
        <title>The Aegilops tauschii genome reveals multiple impacts of transposons.</title>
        <authorList>
            <person name="Zhao G."/>
            <person name="Zou C."/>
            <person name="Li K."/>
            <person name="Wang K."/>
            <person name="Li T."/>
            <person name="Gao L."/>
            <person name="Zhang X."/>
            <person name="Wang H."/>
            <person name="Yang Z."/>
            <person name="Liu X."/>
            <person name="Jiang W."/>
            <person name="Mao L."/>
            <person name="Kong X."/>
            <person name="Jiao Y."/>
            <person name="Jia J."/>
        </authorList>
    </citation>
    <scope>NUCLEOTIDE SEQUENCE [LARGE SCALE GENOMIC DNA]</scope>
    <source>
        <strain evidence="2">cv. AL8/78</strain>
    </source>
</reference>
<reference evidence="1" key="5">
    <citation type="journal article" date="2021" name="G3 (Bethesda)">
        <title>Aegilops tauschii genome assembly Aet v5.0 features greater sequence contiguity and improved annotation.</title>
        <authorList>
            <person name="Wang L."/>
            <person name="Zhu T."/>
            <person name="Rodriguez J.C."/>
            <person name="Deal K.R."/>
            <person name="Dubcovsky J."/>
            <person name="McGuire P.E."/>
            <person name="Lux T."/>
            <person name="Spannagl M."/>
            <person name="Mayer K.F.X."/>
            <person name="Baldrich P."/>
            <person name="Meyers B.C."/>
            <person name="Huo N."/>
            <person name="Gu Y.Q."/>
            <person name="Zhou H."/>
            <person name="Devos K.M."/>
            <person name="Bennetzen J.L."/>
            <person name="Unver T."/>
            <person name="Budak H."/>
            <person name="Gulick P.J."/>
            <person name="Galiba G."/>
            <person name="Kalapos B."/>
            <person name="Nelson D.R."/>
            <person name="Li P."/>
            <person name="You F.M."/>
            <person name="Luo M.C."/>
            <person name="Dvorak J."/>
        </authorList>
    </citation>
    <scope>NUCLEOTIDE SEQUENCE [LARGE SCALE GENOMIC DNA]</scope>
    <source>
        <strain evidence="1">cv. AL8/78</strain>
    </source>
</reference>
<reference evidence="2" key="1">
    <citation type="journal article" date="2014" name="Science">
        <title>Ancient hybridizations among the ancestral genomes of bread wheat.</title>
        <authorList>
            <consortium name="International Wheat Genome Sequencing Consortium,"/>
            <person name="Marcussen T."/>
            <person name="Sandve S.R."/>
            <person name="Heier L."/>
            <person name="Spannagl M."/>
            <person name="Pfeifer M."/>
            <person name="Jakobsen K.S."/>
            <person name="Wulff B.B."/>
            <person name="Steuernagel B."/>
            <person name="Mayer K.F."/>
            <person name="Olsen O.A."/>
        </authorList>
    </citation>
    <scope>NUCLEOTIDE SEQUENCE [LARGE SCALE GENOMIC DNA]</scope>
    <source>
        <strain evidence="2">cv. AL8/78</strain>
    </source>
</reference>
<evidence type="ECO:0000313" key="2">
    <source>
        <dbReference type="Proteomes" id="UP000015105"/>
    </source>
</evidence>
<reference evidence="1" key="3">
    <citation type="journal article" date="2017" name="Nature">
        <title>Genome sequence of the progenitor of the wheat D genome Aegilops tauschii.</title>
        <authorList>
            <person name="Luo M.C."/>
            <person name="Gu Y.Q."/>
            <person name="Puiu D."/>
            <person name="Wang H."/>
            <person name="Twardziok S.O."/>
            <person name="Deal K.R."/>
            <person name="Huo N."/>
            <person name="Zhu T."/>
            <person name="Wang L."/>
            <person name="Wang Y."/>
            <person name="McGuire P.E."/>
            <person name="Liu S."/>
            <person name="Long H."/>
            <person name="Ramasamy R.K."/>
            <person name="Rodriguez J.C."/>
            <person name="Van S.L."/>
            <person name="Yuan L."/>
            <person name="Wang Z."/>
            <person name="Xia Z."/>
            <person name="Xiao L."/>
            <person name="Anderson O.D."/>
            <person name="Ouyang S."/>
            <person name="Liang Y."/>
            <person name="Zimin A.V."/>
            <person name="Pertea G."/>
            <person name="Qi P."/>
            <person name="Bennetzen J.L."/>
            <person name="Dai X."/>
            <person name="Dawson M.W."/>
            <person name="Muller H.G."/>
            <person name="Kugler K."/>
            <person name="Rivarola-Duarte L."/>
            <person name="Spannagl M."/>
            <person name="Mayer K.F.X."/>
            <person name="Lu F.H."/>
            <person name="Bevan M.W."/>
            <person name="Leroy P."/>
            <person name="Li P."/>
            <person name="You F.M."/>
            <person name="Sun Q."/>
            <person name="Liu Z."/>
            <person name="Lyons E."/>
            <person name="Wicker T."/>
            <person name="Salzberg S.L."/>
            <person name="Devos K.M."/>
            <person name="Dvorak J."/>
        </authorList>
    </citation>
    <scope>NUCLEOTIDE SEQUENCE [LARGE SCALE GENOMIC DNA]</scope>
    <source>
        <strain evidence="1">cv. AL8/78</strain>
    </source>
</reference>
<keyword evidence="2" id="KW-1185">Reference proteome</keyword>
<dbReference type="AlphaFoldDB" id="A0A453QAD7"/>
<organism evidence="1 2">
    <name type="scientific">Aegilops tauschii subsp. strangulata</name>
    <name type="common">Goatgrass</name>
    <dbReference type="NCBI Taxonomy" id="200361"/>
    <lineage>
        <taxon>Eukaryota</taxon>
        <taxon>Viridiplantae</taxon>
        <taxon>Streptophyta</taxon>
        <taxon>Embryophyta</taxon>
        <taxon>Tracheophyta</taxon>
        <taxon>Spermatophyta</taxon>
        <taxon>Magnoliopsida</taxon>
        <taxon>Liliopsida</taxon>
        <taxon>Poales</taxon>
        <taxon>Poaceae</taxon>
        <taxon>BOP clade</taxon>
        <taxon>Pooideae</taxon>
        <taxon>Triticodae</taxon>
        <taxon>Triticeae</taxon>
        <taxon>Triticinae</taxon>
        <taxon>Aegilops</taxon>
    </lineage>
</organism>